<dbReference type="GO" id="GO:0046872">
    <property type="term" value="F:metal ion binding"/>
    <property type="evidence" value="ECO:0007669"/>
    <property type="project" value="UniProtKB-KW"/>
</dbReference>
<dbReference type="InterPro" id="IPR000719">
    <property type="entry name" value="Prot_kinase_dom"/>
</dbReference>
<keyword evidence="9 14" id="KW-0067">ATP-binding</keyword>
<dbReference type="Pfam" id="PF21115">
    <property type="entry name" value="UBA_BRSK"/>
    <property type="match status" value="1"/>
</dbReference>
<keyword evidence="5" id="KW-0808">Transferase</keyword>
<dbReference type="AlphaFoldDB" id="A0AAV7KJ32"/>
<evidence type="ECO:0000256" key="4">
    <source>
        <dbReference type="ARBA" id="ARBA00022527"/>
    </source>
</evidence>
<keyword evidence="18" id="KW-1185">Reference proteome</keyword>
<dbReference type="Proteomes" id="UP001165289">
    <property type="component" value="Unassembled WGS sequence"/>
</dbReference>
<dbReference type="EC" id="2.7.11.1" evidence="3"/>
<keyword evidence="4 15" id="KW-0723">Serine/threonine-protein kinase</keyword>
<evidence type="ECO:0000256" key="8">
    <source>
        <dbReference type="ARBA" id="ARBA00022777"/>
    </source>
</evidence>
<keyword evidence="8" id="KW-0418">Kinase</keyword>
<evidence type="ECO:0000256" key="1">
    <source>
        <dbReference type="ARBA" id="ARBA00001946"/>
    </source>
</evidence>
<feature type="binding site" evidence="14">
    <location>
        <position position="55"/>
    </location>
    <ligand>
        <name>ATP</name>
        <dbReference type="ChEBI" id="CHEBI:30616"/>
    </ligand>
</feature>
<dbReference type="PANTHER" id="PTHR24346">
    <property type="entry name" value="MAP/MICROTUBULE AFFINITY-REGULATING KINASE"/>
    <property type="match status" value="1"/>
</dbReference>
<evidence type="ECO:0000313" key="17">
    <source>
        <dbReference type="EMBL" id="KAI6659951.1"/>
    </source>
</evidence>
<evidence type="ECO:0000256" key="2">
    <source>
        <dbReference type="ARBA" id="ARBA00006234"/>
    </source>
</evidence>
<keyword evidence="11" id="KW-0524">Neurogenesis</keyword>
<dbReference type="Gene3D" id="1.10.510.10">
    <property type="entry name" value="Transferase(Phosphotransferase) domain 1"/>
    <property type="match status" value="1"/>
</dbReference>
<protein>
    <recommendedName>
        <fullName evidence="3">non-specific serine/threonine protein kinase</fullName>
        <ecNumber evidence="3">2.7.11.1</ecNumber>
    </recommendedName>
</protein>
<dbReference type="SUPFAM" id="SSF56112">
    <property type="entry name" value="Protein kinase-like (PK-like)"/>
    <property type="match status" value="1"/>
</dbReference>
<keyword evidence="10" id="KW-0460">Magnesium</keyword>
<comment type="similarity">
    <text evidence="2">Belongs to the protein kinase superfamily. CAMK Ser/Thr protein kinase family. SNF1 subfamily.</text>
</comment>
<dbReference type="PROSITE" id="PS50011">
    <property type="entry name" value="PROTEIN_KINASE_DOM"/>
    <property type="match status" value="1"/>
</dbReference>
<comment type="caution">
    <text evidence="17">The sequence shown here is derived from an EMBL/GenBank/DDBJ whole genome shotgun (WGS) entry which is preliminary data.</text>
</comment>
<evidence type="ECO:0000256" key="10">
    <source>
        <dbReference type="ARBA" id="ARBA00022842"/>
    </source>
</evidence>
<evidence type="ECO:0000259" key="16">
    <source>
        <dbReference type="PROSITE" id="PS50011"/>
    </source>
</evidence>
<evidence type="ECO:0000256" key="3">
    <source>
        <dbReference type="ARBA" id="ARBA00012513"/>
    </source>
</evidence>
<proteinExistence type="inferred from homology"/>
<accession>A0AAV7KJ32</accession>
<evidence type="ECO:0000256" key="9">
    <source>
        <dbReference type="ARBA" id="ARBA00022840"/>
    </source>
</evidence>
<dbReference type="InterPro" id="IPR008271">
    <property type="entry name" value="Ser/Thr_kinase_AS"/>
</dbReference>
<organism evidence="17 18">
    <name type="scientific">Oopsacas minuta</name>
    <dbReference type="NCBI Taxonomy" id="111878"/>
    <lineage>
        <taxon>Eukaryota</taxon>
        <taxon>Metazoa</taxon>
        <taxon>Porifera</taxon>
        <taxon>Hexactinellida</taxon>
        <taxon>Hexasterophora</taxon>
        <taxon>Lyssacinosida</taxon>
        <taxon>Leucopsacidae</taxon>
        <taxon>Oopsacas</taxon>
    </lineage>
</organism>
<evidence type="ECO:0000256" key="12">
    <source>
        <dbReference type="ARBA" id="ARBA00047899"/>
    </source>
</evidence>
<dbReference type="SMART" id="SM00220">
    <property type="entry name" value="S_TKc"/>
    <property type="match status" value="1"/>
</dbReference>
<keyword evidence="7 14" id="KW-0547">Nucleotide-binding</keyword>
<dbReference type="CDD" id="cd14081">
    <property type="entry name" value="STKc_BRSK1_2"/>
    <property type="match status" value="1"/>
</dbReference>
<dbReference type="Pfam" id="PF00069">
    <property type="entry name" value="Pkinase"/>
    <property type="match status" value="1"/>
</dbReference>
<dbReference type="InterPro" id="IPR048622">
    <property type="entry name" value="BRSK1_2-like_UBA"/>
</dbReference>
<dbReference type="GO" id="GO:0005524">
    <property type="term" value="F:ATP binding"/>
    <property type="evidence" value="ECO:0007669"/>
    <property type="project" value="UniProtKB-UniRule"/>
</dbReference>
<dbReference type="PROSITE" id="PS00108">
    <property type="entry name" value="PROTEIN_KINASE_ST"/>
    <property type="match status" value="1"/>
</dbReference>
<dbReference type="GO" id="GO:0035556">
    <property type="term" value="P:intracellular signal transduction"/>
    <property type="evidence" value="ECO:0007669"/>
    <property type="project" value="TreeGrafter"/>
</dbReference>
<sequence length="373" mass="42234">MTSNSGGSVSAPNLLEDCGTRMVGPYVLGKTLGKGQTGLVKIGTHIASRNRVAIKIVNREKLSQNILLKVEREIAIMKLIEHPHVLRLFDVYENKKHLYLVLEYVSGGELFDYLVKKGKLSENEGRKFFRQIISAMDFCHAHSVCHRDLKPENLLLDDKHDIKIADFGMASLQVENFLETSCGSPHYACPEVIRGEKYDGRKADVWSCGVILYALLVGSLPFDHDNLKVLLEKVKKGIFMVPRFVPQLAQDLIRGMVQSDPDARLSIQQIKQHPWVQNTYSDSLVLETEPSMMDVILPTGITCREDIDIDVFKSMSSLGCFKNKDELVKKLLCEEHNVEKVVYSLLFKHKRKRLSITELSENQIIKSTSGMLY</sequence>
<dbReference type="PANTHER" id="PTHR24346:SF36">
    <property type="entry name" value="SERINE_THREONINE-PROTEIN KINASE BRSK1 ISOFORM X1-RELATED"/>
    <property type="match status" value="1"/>
</dbReference>
<evidence type="ECO:0000256" key="15">
    <source>
        <dbReference type="RuleBase" id="RU000304"/>
    </source>
</evidence>
<dbReference type="FunFam" id="3.30.200.20:FF:000003">
    <property type="entry name" value="Non-specific serine/threonine protein kinase"/>
    <property type="match status" value="1"/>
</dbReference>
<comment type="catalytic activity">
    <reaction evidence="13">
        <text>L-seryl-[protein] + ATP = O-phospho-L-seryl-[protein] + ADP + H(+)</text>
        <dbReference type="Rhea" id="RHEA:17989"/>
        <dbReference type="Rhea" id="RHEA-COMP:9863"/>
        <dbReference type="Rhea" id="RHEA-COMP:11604"/>
        <dbReference type="ChEBI" id="CHEBI:15378"/>
        <dbReference type="ChEBI" id="CHEBI:29999"/>
        <dbReference type="ChEBI" id="CHEBI:30616"/>
        <dbReference type="ChEBI" id="CHEBI:83421"/>
        <dbReference type="ChEBI" id="CHEBI:456216"/>
        <dbReference type="EC" id="2.7.11.1"/>
    </reaction>
</comment>
<name>A0AAV7KJ32_9METZ</name>
<comment type="catalytic activity">
    <reaction evidence="12">
        <text>L-threonyl-[protein] + ATP = O-phospho-L-threonyl-[protein] + ADP + H(+)</text>
        <dbReference type="Rhea" id="RHEA:46608"/>
        <dbReference type="Rhea" id="RHEA-COMP:11060"/>
        <dbReference type="Rhea" id="RHEA-COMP:11605"/>
        <dbReference type="ChEBI" id="CHEBI:15378"/>
        <dbReference type="ChEBI" id="CHEBI:30013"/>
        <dbReference type="ChEBI" id="CHEBI:30616"/>
        <dbReference type="ChEBI" id="CHEBI:61977"/>
        <dbReference type="ChEBI" id="CHEBI:456216"/>
        <dbReference type="EC" id="2.7.11.1"/>
    </reaction>
</comment>
<feature type="domain" description="Protein kinase" evidence="16">
    <location>
        <begin position="26"/>
        <end position="276"/>
    </location>
</feature>
<dbReference type="InterPro" id="IPR011009">
    <property type="entry name" value="Kinase-like_dom_sf"/>
</dbReference>
<evidence type="ECO:0000256" key="5">
    <source>
        <dbReference type="ARBA" id="ARBA00022679"/>
    </source>
</evidence>
<dbReference type="InterPro" id="IPR017441">
    <property type="entry name" value="Protein_kinase_ATP_BS"/>
</dbReference>
<comment type="cofactor">
    <cofactor evidence="1">
        <name>Mg(2+)</name>
        <dbReference type="ChEBI" id="CHEBI:18420"/>
    </cofactor>
</comment>
<evidence type="ECO:0000256" key="11">
    <source>
        <dbReference type="ARBA" id="ARBA00022902"/>
    </source>
</evidence>
<evidence type="ECO:0000313" key="18">
    <source>
        <dbReference type="Proteomes" id="UP001165289"/>
    </source>
</evidence>
<dbReference type="EMBL" id="JAKMXF010000044">
    <property type="protein sequence ID" value="KAI6659951.1"/>
    <property type="molecule type" value="Genomic_DNA"/>
</dbReference>
<reference evidence="17 18" key="1">
    <citation type="journal article" date="2023" name="BMC Biol.">
        <title>The compact genome of the sponge Oopsacas minuta (Hexactinellida) is lacking key metazoan core genes.</title>
        <authorList>
            <person name="Santini S."/>
            <person name="Schenkelaars Q."/>
            <person name="Jourda C."/>
            <person name="Duchesne M."/>
            <person name="Belahbib H."/>
            <person name="Rocher C."/>
            <person name="Selva M."/>
            <person name="Riesgo A."/>
            <person name="Vervoort M."/>
            <person name="Leys S.P."/>
            <person name="Kodjabachian L."/>
            <person name="Le Bivic A."/>
            <person name="Borchiellini C."/>
            <person name="Claverie J.M."/>
            <person name="Renard E."/>
        </authorList>
    </citation>
    <scope>NUCLEOTIDE SEQUENCE [LARGE SCALE GENOMIC DNA]</scope>
    <source>
        <strain evidence="17">SPO-2</strain>
    </source>
</reference>
<keyword evidence="6" id="KW-0479">Metal-binding</keyword>
<evidence type="ECO:0000256" key="14">
    <source>
        <dbReference type="PROSITE-ProRule" id="PRU10141"/>
    </source>
</evidence>
<gene>
    <name evidence="17" type="ORF">LOD99_14291</name>
</gene>
<dbReference type="GO" id="GO:0004674">
    <property type="term" value="F:protein serine/threonine kinase activity"/>
    <property type="evidence" value="ECO:0007669"/>
    <property type="project" value="UniProtKB-KW"/>
</dbReference>
<evidence type="ECO:0000256" key="13">
    <source>
        <dbReference type="ARBA" id="ARBA00048679"/>
    </source>
</evidence>
<evidence type="ECO:0000256" key="7">
    <source>
        <dbReference type="ARBA" id="ARBA00022741"/>
    </source>
</evidence>
<evidence type="ECO:0000256" key="6">
    <source>
        <dbReference type="ARBA" id="ARBA00022723"/>
    </source>
</evidence>
<dbReference type="FunFam" id="1.10.510.10:FF:000571">
    <property type="entry name" value="Maternal embryonic leucine zipper kinase"/>
    <property type="match status" value="1"/>
</dbReference>
<dbReference type="GO" id="GO:0005737">
    <property type="term" value="C:cytoplasm"/>
    <property type="evidence" value="ECO:0007669"/>
    <property type="project" value="TreeGrafter"/>
</dbReference>
<dbReference type="PROSITE" id="PS00107">
    <property type="entry name" value="PROTEIN_KINASE_ATP"/>
    <property type="match status" value="1"/>
</dbReference>